<evidence type="ECO:0000256" key="3">
    <source>
        <dbReference type="ARBA" id="ARBA00007970"/>
    </source>
</evidence>
<keyword evidence="5 9" id="KW-0032">Aminotransferase</keyword>
<comment type="catalytic activity">
    <reaction evidence="8 9">
        <text>L-histidinol phosphate + 2-oxoglutarate = 3-(imidazol-4-yl)-2-oxopropyl phosphate + L-glutamate</text>
        <dbReference type="Rhea" id="RHEA:23744"/>
        <dbReference type="ChEBI" id="CHEBI:16810"/>
        <dbReference type="ChEBI" id="CHEBI:29985"/>
        <dbReference type="ChEBI" id="CHEBI:57766"/>
        <dbReference type="ChEBI" id="CHEBI:57980"/>
        <dbReference type="EC" id="2.6.1.9"/>
    </reaction>
</comment>
<evidence type="ECO:0000256" key="4">
    <source>
        <dbReference type="ARBA" id="ARBA00011738"/>
    </source>
</evidence>
<accession>A0A9X3Z692</accession>
<keyword evidence="9" id="KW-0368">Histidine biosynthesis</keyword>
<comment type="similarity">
    <text evidence="3 9">Belongs to the class-II pyridoxal-phosphate-dependent aminotransferase family. Histidinol-phosphate aminotransferase subfamily.</text>
</comment>
<dbReference type="InterPro" id="IPR050106">
    <property type="entry name" value="HistidinolP_aminotransfase"/>
</dbReference>
<dbReference type="InterPro" id="IPR015424">
    <property type="entry name" value="PyrdxlP-dep_Trfase"/>
</dbReference>
<feature type="domain" description="Aminotransferase class I/classII large" evidence="10">
    <location>
        <begin position="31"/>
        <end position="350"/>
    </location>
</feature>
<gene>
    <name evidence="9 11" type="primary">hisC</name>
    <name evidence="11" type="ORF">NYP16_01820</name>
</gene>
<dbReference type="Proteomes" id="UP001141619">
    <property type="component" value="Unassembled WGS sequence"/>
</dbReference>
<dbReference type="Pfam" id="PF00155">
    <property type="entry name" value="Aminotran_1_2"/>
    <property type="match status" value="1"/>
</dbReference>
<keyword evidence="12" id="KW-1185">Reference proteome</keyword>
<dbReference type="GO" id="GO:0000105">
    <property type="term" value="P:L-histidine biosynthetic process"/>
    <property type="evidence" value="ECO:0007669"/>
    <property type="project" value="UniProtKB-UniRule"/>
</dbReference>
<dbReference type="EC" id="2.6.1.9" evidence="9"/>
<reference evidence="11" key="2">
    <citation type="journal article" date="2023" name="Syst. Appl. Microbiol.">
        <title>Govania unica gen. nov., sp. nov., a rare biosphere bacterium that represents a novel family in the class Alphaproteobacteria.</title>
        <authorList>
            <person name="Vandamme P."/>
            <person name="Peeters C."/>
            <person name="Hettiarachchi A."/>
            <person name="Cnockaert M."/>
            <person name="Carlier A."/>
        </authorList>
    </citation>
    <scope>NUCLEOTIDE SEQUENCE</scope>
    <source>
        <strain evidence="11">LMG 31809</strain>
    </source>
</reference>
<comment type="caution">
    <text evidence="11">The sequence shown here is derived from an EMBL/GenBank/DDBJ whole genome shotgun (WGS) entry which is preliminary data.</text>
</comment>
<dbReference type="Gene3D" id="3.90.1150.10">
    <property type="entry name" value="Aspartate Aminotransferase, domain 1"/>
    <property type="match status" value="1"/>
</dbReference>
<dbReference type="EMBL" id="JANWOI010000001">
    <property type="protein sequence ID" value="MDA5192694.1"/>
    <property type="molecule type" value="Genomic_DNA"/>
</dbReference>
<dbReference type="InterPro" id="IPR005861">
    <property type="entry name" value="HisP_aminotrans"/>
</dbReference>
<organism evidence="11 12">
    <name type="scientific">Govanella unica</name>
    <dbReference type="NCBI Taxonomy" id="2975056"/>
    <lineage>
        <taxon>Bacteria</taxon>
        <taxon>Pseudomonadati</taxon>
        <taxon>Pseudomonadota</taxon>
        <taxon>Alphaproteobacteria</taxon>
        <taxon>Emcibacterales</taxon>
        <taxon>Govanellaceae</taxon>
        <taxon>Govanella</taxon>
    </lineage>
</organism>
<dbReference type="PANTHER" id="PTHR43643:SF3">
    <property type="entry name" value="HISTIDINOL-PHOSPHATE AMINOTRANSFERASE"/>
    <property type="match status" value="1"/>
</dbReference>
<comment type="subunit">
    <text evidence="4 9">Homodimer.</text>
</comment>
<evidence type="ECO:0000256" key="7">
    <source>
        <dbReference type="ARBA" id="ARBA00022898"/>
    </source>
</evidence>
<dbReference type="HAMAP" id="MF_01023">
    <property type="entry name" value="HisC_aminotrans_2"/>
    <property type="match status" value="1"/>
</dbReference>
<comment type="cofactor">
    <cofactor evidence="1 9">
        <name>pyridoxal 5'-phosphate</name>
        <dbReference type="ChEBI" id="CHEBI:597326"/>
    </cofactor>
</comment>
<protein>
    <recommendedName>
        <fullName evidence="9">Histidinol-phosphate aminotransferase</fullName>
        <ecNumber evidence="9">2.6.1.9</ecNumber>
    </recommendedName>
    <alternativeName>
        <fullName evidence="9">Imidazole acetol-phosphate transaminase</fullName>
    </alternativeName>
</protein>
<dbReference type="Gene3D" id="3.40.640.10">
    <property type="entry name" value="Type I PLP-dependent aspartate aminotransferase-like (Major domain)"/>
    <property type="match status" value="1"/>
</dbReference>
<dbReference type="NCBIfam" id="TIGR01141">
    <property type="entry name" value="hisC"/>
    <property type="match status" value="1"/>
</dbReference>
<dbReference type="InterPro" id="IPR004839">
    <property type="entry name" value="Aminotransferase_I/II_large"/>
</dbReference>
<evidence type="ECO:0000256" key="9">
    <source>
        <dbReference type="HAMAP-Rule" id="MF_01023"/>
    </source>
</evidence>
<reference evidence="11" key="1">
    <citation type="submission" date="2022-08" db="EMBL/GenBank/DDBJ databases">
        <authorList>
            <person name="Vandamme P."/>
            <person name="Hettiarachchi A."/>
            <person name="Peeters C."/>
            <person name="Cnockaert M."/>
            <person name="Carlier A."/>
        </authorList>
    </citation>
    <scope>NUCLEOTIDE SEQUENCE</scope>
    <source>
        <strain evidence="11">LMG 31809</strain>
    </source>
</reference>
<dbReference type="PANTHER" id="PTHR43643">
    <property type="entry name" value="HISTIDINOL-PHOSPHATE AMINOTRANSFERASE 2"/>
    <property type="match status" value="1"/>
</dbReference>
<evidence type="ECO:0000313" key="12">
    <source>
        <dbReference type="Proteomes" id="UP001141619"/>
    </source>
</evidence>
<evidence type="ECO:0000256" key="5">
    <source>
        <dbReference type="ARBA" id="ARBA00022576"/>
    </source>
</evidence>
<comment type="pathway">
    <text evidence="2 9">Amino-acid biosynthesis; L-histidine biosynthesis; L-histidine from 5-phospho-alpha-D-ribose 1-diphosphate: step 7/9.</text>
</comment>
<sequence length="363" mass="39411">MTVTSPRPQPGVLKIAPYKQGQSTIDGIANPIKLSSNESPLGPSPKAIAAYDDAVKRLFRYPDGSQTDLREAIADVFGLDPARIICGNGSDEVIQLVIRAYVGVGDEVILSQYAFAMCRVHALAQGAEVITAPEPDCRVNVDEILARVTPKTRLIAFASPNNPCGTYLAKADLKRLHEALPPHVILLVDAAYADYVVKPDYSDGLGLAAKSSNIIVTHTFSKLYGLSALRIGWGYAAPEMIELMNRIRTPFNTNDPALAAAAAAVRDQDYAAMVRAHNNDWLARMTTELEALDLDVVPSVANFLLIQFPSEEKSAERAWEFLLSRGIIPRPVNAGGPDNCLRVTIGLAHENEAFLAAMRDFMK</sequence>
<keyword evidence="9" id="KW-0028">Amino-acid biosynthesis</keyword>
<dbReference type="GO" id="GO:0030170">
    <property type="term" value="F:pyridoxal phosphate binding"/>
    <property type="evidence" value="ECO:0007669"/>
    <property type="project" value="InterPro"/>
</dbReference>
<evidence type="ECO:0000256" key="8">
    <source>
        <dbReference type="ARBA" id="ARBA00047481"/>
    </source>
</evidence>
<evidence type="ECO:0000256" key="6">
    <source>
        <dbReference type="ARBA" id="ARBA00022679"/>
    </source>
</evidence>
<dbReference type="CDD" id="cd00609">
    <property type="entry name" value="AAT_like"/>
    <property type="match status" value="1"/>
</dbReference>
<feature type="modified residue" description="N6-(pyridoxal phosphate)lysine" evidence="9">
    <location>
        <position position="222"/>
    </location>
</feature>
<proteinExistence type="inferred from homology"/>
<dbReference type="InterPro" id="IPR015421">
    <property type="entry name" value="PyrdxlP-dep_Trfase_major"/>
</dbReference>
<evidence type="ECO:0000259" key="10">
    <source>
        <dbReference type="Pfam" id="PF00155"/>
    </source>
</evidence>
<name>A0A9X3Z692_9PROT</name>
<evidence type="ECO:0000313" key="11">
    <source>
        <dbReference type="EMBL" id="MDA5192694.1"/>
    </source>
</evidence>
<dbReference type="RefSeq" id="WP_274942398.1">
    <property type="nucleotide sequence ID" value="NZ_JANWOI010000001.1"/>
</dbReference>
<dbReference type="InterPro" id="IPR015422">
    <property type="entry name" value="PyrdxlP-dep_Trfase_small"/>
</dbReference>
<dbReference type="SUPFAM" id="SSF53383">
    <property type="entry name" value="PLP-dependent transferases"/>
    <property type="match status" value="1"/>
</dbReference>
<keyword evidence="7 9" id="KW-0663">Pyridoxal phosphate</keyword>
<evidence type="ECO:0000256" key="1">
    <source>
        <dbReference type="ARBA" id="ARBA00001933"/>
    </source>
</evidence>
<evidence type="ECO:0000256" key="2">
    <source>
        <dbReference type="ARBA" id="ARBA00005011"/>
    </source>
</evidence>
<dbReference type="AlphaFoldDB" id="A0A9X3Z692"/>
<keyword evidence="6 9" id="KW-0808">Transferase</keyword>
<dbReference type="GO" id="GO:0004400">
    <property type="term" value="F:histidinol-phosphate transaminase activity"/>
    <property type="evidence" value="ECO:0007669"/>
    <property type="project" value="UniProtKB-UniRule"/>
</dbReference>